<gene>
    <name evidence="2" type="ORF">NCGR_LOCUS21432</name>
</gene>
<sequence>MDGEDGDMDGADVGMAAARDNAVKLQELNEMKCRLEEMEEEAAAFRDTQANVTKEMQGSVLLNYQTLLPKKAGWQKG</sequence>
<feature type="coiled-coil region" evidence="1">
    <location>
        <begin position="21"/>
        <end position="55"/>
    </location>
</feature>
<dbReference type="AlphaFoldDB" id="A0A811NUN2"/>
<dbReference type="EMBL" id="CAJGYO010000005">
    <property type="protein sequence ID" value="CAD6231319.1"/>
    <property type="molecule type" value="Genomic_DNA"/>
</dbReference>
<evidence type="ECO:0000313" key="2">
    <source>
        <dbReference type="EMBL" id="CAD6231319.1"/>
    </source>
</evidence>
<accession>A0A811NUN2</accession>
<organism evidence="2 3">
    <name type="scientific">Miscanthus lutarioriparius</name>
    <dbReference type="NCBI Taxonomy" id="422564"/>
    <lineage>
        <taxon>Eukaryota</taxon>
        <taxon>Viridiplantae</taxon>
        <taxon>Streptophyta</taxon>
        <taxon>Embryophyta</taxon>
        <taxon>Tracheophyta</taxon>
        <taxon>Spermatophyta</taxon>
        <taxon>Magnoliopsida</taxon>
        <taxon>Liliopsida</taxon>
        <taxon>Poales</taxon>
        <taxon>Poaceae</taxon>
        <taxon>PACMAD clade</taxon>
        <taxon>Panicoideae</taxon>
        <taxon>Andropogonodae</taxon>
        <taxon>Andropogoneae</taxon>
        <taxon>Saccharinae</taxon>
        <taxon>Miscanthus</taxon>
    </lineage>
</organism>
<keyword evidence="3" id="KW-1185">Reference proteome</keyword>
<reference evidence="2" key="1">
    <citation type="submission" date="2020-10" db="EMBL/GenBank/DDBJ databases">
        <authorList>
            <person name="Han B."/>
            <person name="Lu T."/>
            <person name="Zhao Q."/>
            <person name="Huang X."/>
            <person name="Zhao Y."/>
        </authorList>
    </citation>
    <scope>NUCLEOTIDE SEQUENCE</scope>
</reference>
<protein>
    <submittedName>
        <fullName evidence="2">Uncharacterized protein</fullName>
    </submittedName>
</protein>
<evidence type="ECO:0000256" key="1">
    <source>
        <dbReference type="SAM" id="Coils"/>
    </source>
</evidence>
<comment type="caution">
    <text evidence="2">The sequence shown here is derived from an EMBL/GenBank/DDBJ whole genome shotgun (WGS) entry which is preliminary data.</text>
</comment>
<name>A0A811NUN2_9POAL</name>
<proteinExistence type="predicted"/>
<evidence type="ECO:0000313" key="3">
    <source>
        <dbReference type="Proteomes" id="UP000604825"/>
    </source>
</evidence>
<dbReference type="Proteomes" id="UP000604825">
    <property type="component" value="Unassembled WGS sequence"/>
</dbReference>
<keyword evidence="1" id="KW-0175">Coiled coil</keyword>